<dbReference type="InterPro" id="IPR058965">
    <property type="entry name" value="SOI/HabA-like"/>
</dbReference>
<dbReference type="Proteomes" id="UP000253410">
    <property type="component" value="Unassembled WGS sequence"/>
</dbReference>
<name>A0A365XTW2_9BACT</name>
<keyword evidence="1" id="KW-0472">Membrane</keyword>
<feature type="transmembrane region" description="Helical" evidence="1">
    <location>
        <begin position="12"/>
        <end position="35"/>
    </location>
</feature>
<sequence length="146" mass="15724">MVASAQPRQGNKLIFLGLVLFLIGLITGLFGHSMANPRMALSAHLEGVMNGIFLIVLGLIWEKMILSSTWLKIIYWLVVFGTFANLVAVLIAAITGAGKMMPIAGGQPGTPWVDGIISFLLISLSLAMVAACVIILIGMYKRLRIQ</sequence>
<organism evidence="2 3">
    <name type="scientific">Chitinophaga flava</name>
    <dbReference type="NCBI Taxonomy" id="2259036"/>
    <lineage>
        <taxon>Bacteria</taxon>
        <taxon>Pseudomonadati</taxon>
        <taxon>Bacteroidota</taxon>
        <taxon>Chitinophagia</taxon>
        <taxon>Chitinophagales</taxon>
        <taxon>Chitinophagaceae</taxon>
        <taxon>Chitinophaga</taxon>
    </lineage>
</organism>
<keyword evidence="1" id="KW-1133">Transmembrane helix</keyword>
<gene>
    <name evidence="2" type="ORF">DF182_25220</name>
</gene>
<dbReference type="EMBL" id="QFFJ01000002">
    <property type="protein sequence ID" value="RBL89792.1"/>
    <property type="molecule type" value="Genomic_DNA"/>
</dbReference>
<reference evidence="2 3" key="1">
    <citation type="submission" date="2018-05" db="EMBL/GenBank/DDBJ databases">
        <title>Chitinophaga sp. K3CV102501T nov., isolated from isolated from a monsoon evergreen broad-leaved forest soil.</title>
        <authorList>
            <person name="Lv Y."/>
        </authorList>
    </citation>
    <scope>NUCLEOTIDE SEQUENCE [LARGE SCALE GENOMIC DNA]</scope>
    <source>
        <strain evidence="2 3">GDMCC 1.1325</strain>
    </source>
</reference>
<dbReference type="Pfam" id="PF26512">
    <property type="entry name" value="SOI"/>
    <property type="match status" value="1"/>
</dbReference>
<proteinExistence type="predicted"/>
<evidence type="ECO:0000313" key="2">
    <source>
        <dbReference type="EMBL" id="RBL89792.1"/>
    </source>
</evidence>
<dbReference type="AlphaFoldDB" id="A0A365XTW2"/>
<evidence type="ECO:0000313" key="3">
    <source>
        <dbReference type="Proteomes" id="UP000253410"/>
    </source>
</evidence>
<feature type="transmembrane region" description="Helical" evidence="1">
    <location>
        <begin position="116"/>
        <end position="140"/>
    </location>
</feature>
<comment type="caution">
    <text evidence="2">The sequence shown here is derived from an EMBL/GenBank/DDBJ whole genome shotgun (WGS) entry which is preliminary data.</text>
</comment>
<accession>A0A365XTW2</accession>
<evidence type="ECO:0000256" key="1">
    <source>
        <dbReference type="SAM" id="Phobius"/>
    </source>
</evidence>
<keyword evidence="1" id="KW-0812">Transmembrane</keyword>
<keyword evidence="3" id="KW-1185">Reference proteome</keyword>
<feature type="transmembrane region" description="Helical" evidence="1">
    <location>
        <begin position="73"/>
        <end position="96"/>
    </location>
</feature>
<protein>
    <submittedName>
        <fullName evidence="2">Hydrogenase</fullName>
    </submittedName>
</protein>
<feature type="transmembrane region" description="Helical" evidence="1">
    <location>
        <begin position="41"/>
        <end position="61"/>
    </location>
</feature>
<dbReference type="RefSeq" id="WP_113618538.1">
    <property type="nucleotide sequence ID" value="NZ_QFFJ01000002.1"/>
</dbReference>
<dbReference type="OrthoDB" id="7619962at2"/>